<dbReference type="OrthoDB" id="7221388at2"/>
<organism evidence="1 2">
    <name type="scientific">Acetobacter peroxydans</name>
    <dbReference type="NCBI Taxonomy" id="104098"/>
    <lineage>
        <taxon>Bacteria</taxon>
        <taxon>Pseudomonadati</taxon>
        <taxon>Pseudomonadota</taxon>
        <taxon>Alphaproteobacteria</taxon>
        <taxon>Acetobacterales</taxon>
        <taxon>Acetobacteraceae</taxon>
        <taxon>Acetobacter</taxon>
    </lineage>
</organism>
<gene>
    <name evidence="1" type="ORF">APE01nite_20340</name>
</gene>
<reference evidence="1 2" key="1">
    <citation type="submission" date="2019-06" db="EMBL/GenBank/DDBJ databases">
        <title>Whole genome shotgun sequence of Acetobacter peroxydans NBRC 13755.</title>
        <authorList>
            <person name="Hosoyama A."/>
            <person name="Uohara A."/>
            <person name="Ohji S."/>
            <person name="Ichikawa N."/>
        </authorList>
    </citation>
    <scope>NUCLEOTIDE SEQUENCE [LARGE SCALE GENOMIC DNA]</scope>
    <source>
        <strain evidence="1 2">NBRC 13755</strain>
    </source>
</reference>
<evidence type="ECO:0000313" key="1">
    <source>
        <dbReference type="EMBL" id="GEB86237.1"/>
    </source>
</evidence>
<protein>
    <submittedName>
        <fullName evidence="1">Uncharacterized protein</fullName>
    </submittedName>
</protein>
<evidence type="ECO:0000313" key="2">
    <source>
        <dbReference type="Proteomes" id="UP000317730"/>
    </source>
</evidence>
<sequence>MTTPKAFNPFGPDAQVQSIEQLTVENDPLRVSLYGRLDITHDRVGLQNAHALAALLDAVVARLEAEPGLPDHAQVAPRTHKMTNPFA</sequence>
<dbReference type="Proteomes" id="UP000317730">
    <property type="component" value="Unassembled WGS sequence"/>
</dbReference>
<comment type="caution">
    <text evidence="1">The sequence shown here is derived from an EMBL/GenBank/DDBJ whole genome shotgun (WGS) entry which is preliminary data.</text>
</comment>
<keyword evidence="2" id="KW-1185">Reference proteome</keyword>
<name>A0A4Y3TYH2_9PROT</name>
<dbReference type="AlphaFoldDB" id="A0A4Y3TYH2"/>
<dbReference type="RefSeq" id="WP_141377214.1">
    <property type="nucleotide sequence ID" value="NZ_BAPL01000002.1"/>
</dbReference>
<accession>A0A4Y3TYH2</accession>
<proteinExistence type="predicted"/>
<dbReference type="EMBL" id="BJMV01000011">
    <property type="protein sequence ID" value="GEB86237.1"/>
    <property type="molecule type" value="Genomic_DNA"/>
</dbReference>